<dbReference type="CDD" id="cd05301">
    <property type="entry name" value="GDH"/>
    <property type="match status" value="1"/>
</dbReference>
<keyword evidence="7" id="KW-1185">Reference proteome</keyword>
<evidence type="ECO:0000256" key="3">
    <source>
        <dbReference type="RuleBase" id="RU003719"/>
    </source>
</evidence>
<evidence type="ECO:0000256" key="1">
    <source>
        <dbReference type="ARBA" id="ARBA00005854"/>
    </source>
</evidence>
<comment type="similarity">
    <text evidence="1 3">Belongs to the D-isomer specific 2-hydroxyacid dehydrogenase family.</text>
</comment>
<dbReference type="GO" id="GO:0016491">
    <property type="term" value="F:oxidoreductase activity"/>
    <property type="evidence" value="ECO:0007669"/>
    <property type="project" value="UniProtKB-KW"/>
</dbReference>
<dbReference type="Gene3D" id="3.40.50.720">
    <property type="entry name" value="NAD(P)-binding Rossmann-like Domain"/>
    <property type="match status" value="2"/>
</dbReference>
<dbReference type="InterPro" id="IPR029752">
    <property type="entry name" value="D-isomer_DH_CS1"/>
</dbReference>
<dbReference type="InterPro" id="IPR006139">
    <property type="entry name" value="D-isomer_2_OHA_DH_cat_dom"/>
</dbReference>
<reference evidence="6 7" key="1">
    <citation type="submission" date="2024-09" db="EMBL/GenBank/DDBJ databases">
        <authorList>
            <person name="Sun Q."/>
            <person name="Mori K."/>
        </authorList>
    </citation>
    <scope>NUCLEOTIDE SEQUENCE [LARGE SCALE GENOMIC DNA]</scope>
    <source>
        <strain evidence="6 7">TBRC 5777</strain>
    </source>
</reference>
<evidence type="ECO:0000259" key="5">
    <source>
        <dbReference type="Pfam" id="PF02826"/>
    </source>
</evidence>
<dbReference type="PROSITE" id="PS00065">
    <property type="entry name" value="D_2_HYDROXYACID_DH_1"/>
    <property type="match status" value="1"/>
</dbReference>
<feature type="domain" description="D-isomer specific 2-hydroxyacid dehydrogenase catalytic" evidence="4">
    <location>
        <begin position="10"/>
        <end position="321"/>
    </location>
</feature>
<evidence type="ECO:0000313" key="7">
    <source>
        <dbReference type="Proteomes" id="UP001589865"/>
    </source>
</evidence>
<dbReference type="InterPro" id="IPR029753">
    <property type="entry name" value="D-isomer_DH_CS"/>
</dbReference>
<organism evidence="6 7">
    <name type="scientific">Roseomonas elaeocarpi</name>
    <dbReference type="NCBI Taxonomy" id="907779"/>
    <lineage>
        <taxon>Bacteria</taxon>
        <taxon>Pseudomonadati</taxon>
        <taxon>Pseudomonadota</taxon>
        <taxon>Alphaproteobacteria</taxon>
        <taxon>Acetobacterales</taxon>
        <taxon>Roseomonadaceae</taxon>
        <taxon>Roseomonas</taxon>
    </lineage>
</organism>
<dbReference type="SUPFAM" id="SSF51735">
    <property type="entry name" value="NAD(P)-binding Rossmann-fold domains"/>
    <property type="match status" value="1"/>
</dbReference>
<evidence type="ECO:0000313" key="6">
    <source>
        <dbReference type="EMBL" id="MFC0409160.1"/>
    </source>
</evidence>
<dbReference type="InterPro" id="IPR050223">
    <property type="entry name" value="D-isomer_2-hydroxyacid_DH"/>
</dbReference>
<keyword evidence="2 3" id="KW-0560">Oxidoreductase</keyword>
<feature type="domain" description="D-isomer specific 2-hydroxyacid dehydrogenase NAD-binding" evidence="5">
    <location>
        <begin position="116"/>
        <end position="290"/>
    </location>
</feature>
<dbReference type="PROSITE" id="PS00671">
    <property type="entry name" value="D_2_HYDROXYACID_DH_3"/>
    <property type="match status" value="1"/>
</dbReference>
<accession>A0ABV6JUL7</accession>
<dbReference type="Proteomes" id="UP001589865">
    <property type="component" value="Unassembled WGS sequence"/>
</dbReference>
<proteinExistence type="inferred from homology"/>
<dbReference type="EMBL" id="JBHLUN010000008">
    <property type="protein sequence ID" value="MFC0409160.1"/>
    <property type="molecule type" value="Genomic_DNA"/>
</dbReference>
<dbReference type="Pfam" id="PF02826">
    <property type="entry name" value="2-Hacid_dh_C"/>
    <property type="match status" value="1"/>
</dbReference>
<dbReference type="SUPFAM" id="SSF52283">
    <property type="entry name" value="Formate/glycerate dehydrogenase catalytic domain-like"/>
    <property type="match status" value="1"/>
</dbReference>
<name>A0ABV6JUL7_9PROT</name>
<dbReference type="InterPro" id="IPR006140">
    <property type="entry name" value="D-isomer_DH_NAD-bd"/>
</dbReference>
<dbReference type="PANTHER" id="PTHR10996:SF283">
    <property type="entry name" value="GLYOXYLATE_HYDROXYPYRUVATE REDUCTASE B"/>
    <property type="match status" value="1"/>
</dbReference>
<sequence length="321" mass="34346">MSNLASRPRVLVARRMPDATIDRAQAEFDATVADHDMTAEEVVSACRELDIQGILTGKKAAYTADHIARLPDSVRIIANPSAGYEHMDVEAARARGIVVTNAPDGLTDCTADLTMLLILAACRRAAEYSAIMRSGWRRSFGLPDMLGMKLGGSRLGIVGMGRIGRAVAARARAFGMQILYHNRSRLTPEQEGGATYCATLEELLPQSDVLTLNLPGGNGTVMTAEAFALLPRGAVFVNAARGSLVDEDALIEALQSGHLFGAGLDVFRREPDFDTRFLELPNVFLTPHMGSATAATRNRMGFDALDNIAAVLAGRPPVSPV</sequence>
<dbReference type="InterPro" id="IPR036291">
    <property type="entry name" value="NAD(P)-bd_dom_sf"/>
</dbReference>
<dbReference type="PANTHER" id="PTHR10996">
    <property type="entry name" value="2-HYDROXYACID DEHYDROGENASE-RELATED"/>
    <property type="match status" value="1"/>
</dbReference>
<dbReference type="EC" id="1.1.1.-" evidence="6"/>
<dbReference type="Pfam" id="PF00389">
    <property type="entry name" value="2-Hacid_dh"/>
    <property type="match status" value="1"/>
</dbReference>
<evidence type="ECO:0000259" key="4">
    <source>
        <dbReference type="Pfam" id="PF00389"/>
    </source>
</evidence>
<dbReference type="RefSeq" id="WP_377044907.1">
    <property type="nucleotide sequence ID" value="NZ_JBHLUN010000008.1"/>
</dbReference>
<evidence type="ECO:0000256" key="2">
    <source>
        <dbReference type="ARBA" id="ARBA00023002"/>
    </source>
</evidence>
<comment type="caution">
    <text evidence="6">The sequence shown here is derived from an EMBL/GenBank/DDBJ whole genome shotgun (WGS) entry which is preliminary data.</text>
</comment>
<protein>
    <submittedName>
        <fullName evidence="6">2-hydroxyacid dehydrogenase</fullName>
        <ecNumber evidence="6">1.1.1.-</ecNumber>
    </submittedName>
</protein>
<gene>
    <name evidence="6" type="ORF">ACFFGY_12955</name>
</gene>